<dbReference type="Proteomes" id="UP001558535">
    <property type="component" value="Unassembled WGS sequence"/>
</dbReference>
<dbReference type="EMBL" id="JBFPKE010000002">
    <property type="protein sequence ID" value="MEX3749902.1"/>
    <property type="molecule type" value="Genomic_DNA"/>
</dbReference>
<gene>
    <name evidence="1" type="ORF">AB3X84_07815</name>
</gene>
<dbReference type="RefSeq" id="WP_148281751.1">
    <property type="nucleotide sequence ID" value="NZ_JBFPKE010000002.1"/>
</dbReference>
<organism evidence="1 2">
    <name type="scientific">Paraburkholderia phenoliruptrix</name>
    <dbReference type="NCBI Taxonomy" id="252970"/>
    <lineage>
        <taxon>Bacteria</taxon>
        <taxon>Pseudomonadati</taxon>
        <taxon>Pseudomonadota</taxon>
        <taxon>Betaproteobacteria</taxon>
        <taxon>Burkholderiales</taxon>
        <taxon>Burkholderiaceae</taxon>
        <taxon>Paraburkholderia</taxon>
    </lineage>
</organism>
<sequence>MSTVHSSHVVKTPVIVSFGCARDALRQPARASAPRGRCRALADFSRQLRSMPRFGIAKPANFQQKISFALTLVSA</sequence>
<protein>
    <submittedName>
        <fullName evidence="1">Uncharacterized protein</fullName>
    </submittedName>
</protein>
<evidence type="ECO:0000313" key="2">
    <source>
        <dbReference type="Proteomes" id="UP001558535"/>
    </source>
</evidence>
<reference evidence="1 2" key="1">
    <citation type="submission" date="2024-07" db="EMBL/GenBank/DDBJ databases">
        <title>A survey of Mimosa microsymbionts across Brazilian biomes reveals a high diversity of Paraburkholderia nodulating endemic species, but also that Cupriavidus is common as a symbiont of widespread species.</title>
        <authorList>
            <person name="Rouws L."/>
            <person name="Barauna A."/>
            <person name="Beukes C."/>
            <person name="Rouws J.R.C."/>
            <person name="De Faria S.M."/>
            <person name="Gross E."/>
            <person name="Bueno Dos Reis Junior F."/>
            <person name="Simon M.F."/>
            <person name="Maluk M."/>
            <person name="Odee D.W."/>
            <person name="Kenicer G."/>
            <person name="Young J.P.W."/>
            <person name="Reis V.M."/>
            <person name="Zilli J."/>
            <person name="James E.K."/>
        </authorList>
    </citation>
    <scope>NUCLEOTIDE SEQUENCE [LARGE SCALE GENOMIC DNA]</scope>
    <source>
        <strain evidence="1 2">BR14375</strain>
    </source>
</reference>
<proteinExistence type="predicted"/>
<evidence type="ECO:0000313" key="1">
    <source>
        <dbReference type="EMBL" id="MEX3749902.1"/>
    </source>
</evidence>
<comment type="caution">
    <text evidence="1">The sequence shown here is derived from an EMBL/GenBank/DDBJ whole genome shotgun (WGS) entry which is preliminary data.</text>
</comment>
<dbReference type="GeneID" id="84319866"/>
<accession>A0ABV3W9S5</accession>
<name>A0ABV3W9S5_9BURK</name>
<keyword evidence="2" id="KW-1185">Reference proteome</keyword>